<gene>
    <name evidence="1" type="ORF">BJP51_11665</name>
</gene>
<evidence type="ECO:0000313" key="1">
    <source>
        <dbReference type="EMBL" id="OMD33448.1"/>
    </source>
</evidence>
<name>A0A1R0XEE8_9BACL</name>
<dbReference type="EMBL" id="MKQP01000011">
    <property type="protein sequence ID" value="OMD33448.1"/>
    <property type="molecule type" value="Genomic_DNA"/>
</dbReference>
<accession>A0A1R0XEE8</accession>
<proteinExistence type="predicted"/>
<dbReference type="RefSeq" id="WP_036685470.1">
    <property type="nucleotide sequence ID" value="NZ_MKQN01000013.1"/>
</dbReference>
<sequence>MKNKLLEKIMSKSNPLGVGDILPDAFIDDLNSLYEVMEDSEIIFILSSSCETCIEVLDYLKINGYFDVLILIEGELEFIAELRSCFKKVYRADYSKLKESLPIPVTPYIYKVNQEKEILMSEICYDISTLTEILK</sequence>
<dbReference type="Proteomes" id="UP000187465">
    <property type="component" value="Unassembled WGS sequence"/>
</dbReference>
<comment type="caution">
    <text evidence="1">The sequence shown here is derived from an EMBL/GenBank/DDBJ whole genome shotgun (WGS) entry which is preliminary data.</text>
</comment>
<reference evidence="1 2" key="1">
    <citation type="submission" date="2016-10" db="EMBL/GenBank/DDBJ databases">
        <title>Paenibacillus species isolates.</title>
        <authorList>
            <person name="Beno S.M."/>
        </authorList>
    </citation>
    <scope>NUCLEOTIDE SEQUENCE [LARGE SCALE GENOMIC DNA]</scope>
    <source>
        <strain evidence="1 2">FSL H7-0604</strain>
    </source>
</reference>
<evidence type="ECO:0000313" key="2">
    <source>
        <dbReference type="Proteomes" id="UP000187465"/>
    </source>
</evidence>
<protein>
    <submittedName>
        <fullName evidence="1">Uncharacterized protein</fullName>
    </submittedName>
</protein>
<dbReference type="AlphaFoldDB" id="A0A1R0XEE8"/>
<organism evidence="1 2">
    <name type="scientific">Paenibacillus odorifer</name>
    <dbReference type="NCBI Taxonomy" id="189426"/>
    <lineage>
        <taxon>Bacteria</taxon>
        <taxon>Bacillati</taxon>
        <taxon>Bacillota</taxon>
        <taxon>Bacilli</taxon>
        <taxon>Bacillales</taxon>
        <taxon>Paenibacillaceae</taxon>
        <taxon>Paenibacillus</taxon>
    </lineage>
</organism>